<feature type="transmembrane region" description="Helical" evidence="8">
    <location>
        <begin position="360"/>
        <end position="378"/>
    </location>
</feature>
<feature type="transmembrane region" description="Helical" evidence="8">
    <location>
        <begin position="206"/>
        <end position="230"/>
    </location>
</feature>
<sequence length="561" mass="61979">MGTTSVRAWVALATAWAIAVTTVAIWVSRTPLPLLREQLKSAQFYSLELCVAVALAGGVVLARDLWRSLERRDIVAMTGLATLALMLTLFAAPRTHRIFYDEQIYQGIGQNLSDLRRAQMCNDGIVEYGRLRCFATEYNKQPYAYPHVLSLVYRVVGVRPGAAFAVNAVAMAATACGVYLLAWLLFGDPVVAGFAGLLVTLTPQQLLWSATAAVEPTASLACVLALVAMLQAWRSGSVAALAGAVAMTAYAVQFRPESLLILPALGVLGWRHRAAIGAWRLGWMSLLGFVLLAVHVTHLFAVRNEGWGTSGSRLSLQYLWPNLRVNGPFYFADERFPFIYTGLAVIGLAWRGWLVERAALVAYLLAFFGIDLLFYAGSYNYGADVRYSLLTYPPIAVLGGLGAARLAIWLARLVPPGWERPAVTVGLLFQFLSYAPLVRATTEEAWAARADVRFARAVAAELPPASYVLTHNPAMFHIWGINAGQMSLATVNPLQIDYLGMRYPGGVFVHWNYWCNAADPTQQKYCHTALGTVPYTVTREYRERDYRFAFYRLLLPRRPRP</sequence>
<dbReference type="GO" id="GO:0005886">
    <property type="term" value="C:plasma membrane"/>
    <property type="evidence" value="ECO:0007669"/>
    <property type="project" value="UniProtKB-SubCell"/>
</dbReference>
<dbReference type="Pfam" id="PF13231">
    <property type="entry name" value="PMT_2"/>
    <property type="match status" value="1"/>
</dbReference>
<feature type="domain" description="Glycosyltransferase RgtA/B/C/D-like" evidence="9">
    <location>
        <begin position="141"/>
        <end position="298"/>
    </location>
</feature>
<name>A0A143PK44_LUTPR</name>
<accession>A0A143PK44</accession>
<evidence type="ECO:0000256" key="8">
    <source>
        <dbReference type="SAM" id="Phobius"/>
    </source>
</evidence>
<evidence type="ECO:0000256" key="1">
    <source>
        <dbReference type="ARBA" id="ARBA00004651"/>
    </source>
</evidence>
<reference evidence="11" key="2">
    <citation type="submission" date="2016-04" db="EMBL/GenBank/DDBJ databases">
        <title>First Complete Genome Sequence of a Subdivision 6 Acidobacterium.</title>
        <authorList>
            <person name="Huang S."/>
            <person name="Vieira S."/>
            <person name="Bunk B."/>
            <person name="Riedel T."/>
            <person name="Sproeer C."/>
            <person name="Overmann J."/>
        </authorList>
    </citation>
    <scope>NUCLEOTIDE SEQUENCE [LARGE SCALE GENOMIC DNA]</scope>
    <source>
        <strain evidence="11">DSM 100886 HEG_-6_39</strain>
    </source>
</reference>
<keyword evidence="7 8" id="KW-0472">Membrane</keyword>
<dbReference type="PANTHER" id="PTHR33908">
    <property type="entry name" value="MANNOSYLTRANSFERASE YKCB-RELATED"/>
    <property type="match status" value="1"/>
</dbReference>
<dbReference type="InterPro" id="IPR050297">
    <property type="entry name" value="LipidA_mod_glycosyltrf_83"/>
</dbReference>
<evidence type="ECO:0000313" key="11">
    <source>
        <dbReference type="Proteomes" id="UP000076079"/>
    </source>
</evidence>
<proteinExistence type="predicted"/>
<protein>
    <recommendedName>
        <fullName evidence="9">Glycosyltransferase RgtA/B/C/D-like domain-containing protein</fullName>
    </recommendedName>
</protein>
<evidence type="ECO:0000256" key="2">
    <source>
        <dbReference type="ARBA" id="ARBA00022475"/>
    </source>
</evidence>
<reference evidence="10 11" key="1">
    <citation type="journal article" date="2016" name="Genome Announc.">
        <title>First Complete Genome Sequence of a Subdivision 6 Acidobacterium Strain.</title>
        <authorList>
            <person name="Huang S."/>
            <person name="Vieira S."/>
            <person name="Bunk B."/>
            <person name="Riedel T."/>
            <person name="Sproer C."/>
            <person name="Overmann J."/>
        </authorList>
    </citation>
    <scope>NUCLEOTIDE SEQUENCE [LARGE SCALE GENOMIC DNA]</scope>
    <source>
        <strain evidence="11">DSM 100886 HEG_-6_39</strain>
    </source>
</reference>
<evidence type="ECO:0000313" key="10">
    <source>
        <dbReference type="EMBL" id="AMY08139.1"/>
    </source>
</evidence>
<keyword evidence="5 8" id="KW-0812">Transmembrane</keyword>
<dbReference type="GO" id="GO:0009103">
    <property type="term" value="P:lipopolysaccharide biosynthetic process"/>
    <property type="evidence" value="ECO:0007669"/>
    <property type="project" value="UniProtKB-ARBA"/>
</dbReference>
<dbReference type="KEGG" id="abac:LuPra_01327"/>
<feature type="transmembrane region" description="Helical" evidence="8">
    <location>
        <begin position="44"/>
        <end position="62"/>
    </location>
</feature>
<feature type="transmembrane region" description="Helical" evidence="8">
    <location>
        <begin position="390"/>
        <end position="411"/>
    </location>
</feature>
<evidence type="ECO:0000256" key="7">
    <source>
        <dbReference type="ARBA" id="ARBA00023136"/>
    </source>
</evidence>
<evidence type="ECO:0000256" key="6">
    <source>
        <dbReference type="ARBA" id="ARBA00022989"/>
    </source>
</evidence>
<feature type="transmembrane region" description="Helical" evidence="8">
    <location>
        <begin position="281"/>
        <end position="301"/>
    </location>
</feature>
<evidence type="ECO:0000259" key="9">
    <source>
        <dbReference type="Pfam" id="PF13231"/>
    </source>
</evidence>
<dbReference type="InterPro" id="IPR038731">
    <property type="entry name" value="RgtA/B/C-like"/>
</dbReference>
<keyword evidence="4" id="KW-0808">Transferase</keyword>
<keyword evidence="3" id="KW-0328">Glycosyltransferase</keyword>
<feature type="transmembrane region" description="Helical" evidence="8">
    <location>
        <begin position="6"/>
        <end position="32"/>
    </location>
</feature>
<dbReference type="GO" id="GO:0016763">
    <property type="term" value="F:pentosyltransferase activity"/>
    <property type="evidence" value="ECO:0007669"/>
    <property type="project" value="TreeGrafter"/>
</dbReference>
<organism evidence="10 11">
    <name type="scientific">Luteitalea pratensis</name>
    <dbReference type="NCBI Taxonomy" id="1855912"/>
    <lineage>
        <taxon>Bacteria</taxon>
        <taxon>Pseudomonadati</taxon>
        <taxon>Acidobacteriota</taxon>
        <taxon>Vicinamibacteria</taxon>
        <taxon>Vicinamibacterales</taxon>
        <taxon>Vicinamibacteraceae</taxon>
        <taxon>Luteitalea</taxon>
    </lineage>
</organism>
<feature type="transmembrane region" description="Helical" evidence="8">
    <location>
        <begin position="164"/>
        <end position="186"/>
    </location>
</feature>
<evidence type="ECO:0000256" key="5">
    <source>
        <dbReference type="ARBA" id="ARBA00022692"/>
    </source>
</evidence>
<comment type="subcellular location">
    <subcellularLocation>
        <location evidence="1">Cell membrane</location>
        <topology evidence="1">Multi-pass membrane protein</topology>
    </subcellularLocation>
</comment>
<dbReference type="EMBL" id="CP015136">
    <property type="protein sequence ID" value="AMY08139.1"/>
    <property type="molecule type" value="Genomic_DNA"/>
</dbReference>
<dbReference type="STRING" id="1855912.LuPra_01327"/>
<dbReference type="PANTHER" id="PTHR33908:SF11">
    <property type="entry name" value="MEMBRANE PROTEIN"/>
    <property type="match status" value="1"/>
</dbReference>
<evidence type="ECO:0000256" key="4">
    <source>
        <dbReference type="ARBA" id="ARBA00022679"/>
    </source>
</evidence>
<keyword evidence="11" id="KW-1185">Reference proteome</keyword>
<gene>
    <name evidence="10" type="ORF">LuPra_01327</name>
</gene>
<feature type="transmembrane region" description="Helical" evidence="8">
    <location>
        <begin position="336"/>
        <end position="353"/>
    </location>
</feature>
<evidence type="ECO:0000256" key="3">
    <source>
        <dbReference type="ARBA" id="ARBA00022676"/>
    </source>
</evidence>
<keyword evidence="6 8" id="KW-1133">Transmembrane helix</keyword>
<keyword evidence="2" id="KW-1003">Cell membrane</keyword>
<dbReference type="AlphaFoldDB" id="A0A143PK44"/>
<dbReference type="Proteomes" id="UP000076079">
    <property type="component" value="Chromosome"/>
</dbReference>